<sequence length="516" mass="58168">MGLNETKGSWCLLTTRLEPVANAVPRHLQMNDGPYFLGKLSDDACCKFKKKCDGLPLAAKLIGGLLLNSGLEKWQSIVKESLLNEYQSQINQVLKVSFDHLSPPSVKKCFACCSIFPQDTELGEDELIQHWIAEGFVLKNNRVMEETGGEYLRIFLQNSLLEKVQGSWRTYYKMHDLVHDFAKSILNPESSNQDRYLALNSSEGLAENTTRTIPASIRTLFLHVKGGISVDMLLRFKYLHVLRLYGNDVKFLPSSIGKLPSLRLLDISSSGIRSLPESLCKLYNLQTLTMRDDVLEGGFPKRMSDLISLGHLNYNDDDAEFKMPMQMGRLTRLQTLKFFNVSQEKGCGIEELGSLTYLKRSLSVRNLGLVKGKEAAKQAKLVEKPDLSELEFEWEKEEGRSRASGSSTRRRKFFPALESLWVIGCLQLTTLPCSCKSLDVQRCHNLTSIKMGYGTASVEELSIRFCDNLRELPDLDLFGPSLQRLTISFCPRLISLGSCRSLRSLSVKRLSQIDPS</sequence>
<protein>
    <submittedName>
        <fullName evidence="9">DH200=94 genomic scaffold, scaffold_1719</fullName>
    </submittedName>
</protein>
<keyword evidence="4" id="KW-0547">Nucleotide-binding</keyword>
<dbReference type="EMBL" id="HG740803">
    <property type="protein sequence ID" value="CDP20771.1"/>
    <property type="molecule type" value="Genomic_DNA"/>
</dbReference>
<feature type="domain" description="Disease resistance protein winged helix" evidence="7">
    <location>
        <begin position="115"/>
        <end position="182"/>
    </location>
</feature>
<keyword evidence="3" id="KW-0677">Repeat</keyword>
<name>A0A068VJ95_COFCA</name>
<feature type="domain" description="Disease resistance R13L4/SHOC-2-like LRR" evidence="8">
    <location>
        <begin position="218"/>
        <end position="478"/>
    </location>
</feature>
<dbReference type="InterPro" id="IPR055414">
    <property type="entry name" value="LRR_R13L4/SHOC2-like"/>
</dbReference>
<dbReference type="GO" id="GO:0005524">
    <property type="term" value="F:ATP binding"/>
    <property type="evidence" value="ECO:0007669"/>
    <property type="project" value="UniProtKB-KW"/>
</dbReference>
<evidence type="ECO:0000256" key="5">
    <source>
        <dbReference type="ARBA" id="ARBA00022821"/>
    </source>
</evidence>
<keyword evidence="6" id="KW-0067">ATP-binding</keyword>
<dbReference type="Gene3D" id="1.10.8.430">
    <property type="entry name" value="Helical domain of apoptotic protease-activating factors"/>
    <property type="match status" value="1"/>
</dbReference>
<evidence type="ECO:0000259" key="8">
    <source>
        <dbReference type="Pfam" id="PF23598"/>
    </source>
</evidence>
<evidence type="ECO:0000259" key="7">
    <source>
        <dbReference type="Pfam" id="PF23559"/>
    </source>
</evidence>
<dbReference type="SUPFAM" id="SSF52540">
    <property type="entry name" value="P-loop containing nucleoside triphosphate hydrolases"/>
    <property type="match status" value="1"/>
</dbReference>
<dbReference type="InterPro" id="IPR042197">
    <property type="entry name" value="Apaf_helical"/>
</dbReference>
<organism evidence="9 10">
    <name type="scientific">Coffea canephora</name>
    <name type="common">Robusta coffee</name>
    <dbReference type="NCBI Taxonomy" id="49390"/>
    <lineage>
        <taxon>Eukaryota</taxon>
        <taxon>Viridiplantae</taxon>
        <taxon>Streptophyta</taxon>
        <taxon>Embryophyta</taxon>
        <taxon>Tracheophyta</taxon>
        <taxon>Spermatophyta</taxon>
        <taxon>Magnoliopsida</taxon>
        <taxon>eudicotyledons</taxon>
        <taxon>Gunneridae</taxon>
        <taxon>Pentapetalae</taxon>
        <taxon>asterids</taxon>
        <taxon>lamiids</taxon>
        <taxon>Gentianales</taxon>
        <taxon>Rubiaceae</taxon>
        <taxon>Ixoroideae</taxon>
        <taxon>Gardenieae complex</taxon>
        <taxon>Bertiereae - Coffeeae clade</taxon>
        <taxon>Coffeeae</taxon>
        <taxon>Coffea</taxon>
    </lineage>
</organism>
<dbReference type="Gene3D" id="1.10.10.10">
    <property type="entry name" value="Winged helix-like DNA-binding domain superfamily/Winged helix DNA-binding domain"/>
    <property type="match status" value="1"/>
</dbReference>
<dbReference type="InterPro" id="IPR036388">
    <property type="entry name" value="WH-like_DNA-bd_sf"/>
</dbReference>
<dbReference type="Pfam" id="PF23598">
    <property type="entry name" value="LRR_14"/>
    <property type="match status" value="1"/>
</dbReference>
<dbReference type="PhylomeDB" id="A0A068VJ95"/>
<gene>
    <name evidence="9" type="ORF">GSCOC_T00012061001</name>
</gene>
<dbReference type="InterPro" id="IPR058922">
    <property type="entry name" value="WHD_DRP"/>
</dbReference>
<dbReference type="PANTHER" id="PTHR23155:SF1139">
    <property type="entry name" value="CC-NBS-LRR RESISTANCE PROTEIN"/>
    <property type="match status" value="1"/>
</dbReference>
<evidence type="ECO:0000256" key="1">
    <source>
        <dbReference type="ARBA" id="ARBA00008894"/>
    </source>
</evidence>
<dbReference type="InParanoid" id="A0A068VJ95"/>
<keyword evidence="5" id="KW-0611">Plant defense</keyword>
<dbReference type="InterPro" id="IPR044974">
    <property type="entry name" value="Disease_R_plants"/>
</dbReference>
<dbReference type="PANTHER" id="PTHR23155">
    <property type="entry name" value="DISEASE RESISTANCE PROTEIN RP"/>
    <property type="match status" value="1"/>
</dbReference>
<evidence type="ECO:0000256" key="6">
    <source>
        <dbReference type="ARBA" id="ARBA00022840"/>
    </source>
</evidence>
<evidence type="ECO:0000313" key="10">
    <source>
        <dbReference type="Proteomes" id="UP000295252"/>
    </source>
</evidence>
<dbReference type="Pfam" id="PF23559">
    <property type="entry name" value="WHD_DRP"/>
    <property type="match status" value="1"/>
</dbReference>
<dbReference type="Gramene" id="CDP20771">
    <property type="protein sequence ID" value="CDP20771"/>
    <property type="gene ID" value="GSCOC_T00012061001"/>
</dbReference>
<dbReference type="GO" id="GO:0098542">
    <property type="term" value="P:defense response to other organism"/>
    <property type="evidence" value="ECO:0007669"/>
    <property type="project" value="TreeGrafter"/>
</dbReference>
<accession>A0A068VJ95</accession>
<dbReference type="SUPFAM" id="SSF52058">
    <property type="entry name" value="L domain-like"/>
    <property type="match status" value="1"/>
</dbReference>
<dbReference type="Proteomes" id="UP000295252">
    <property type="component" value="Unassembled WGS sequence"/>
</dbReference>
<evidence type="ECO:0000256" key="4">
    <source>
        <dbReference type="ARBA" id="ARBA00022741"/>
    </source>
</evidence>
<evidence type="ECO:0000313" key="9">
    <source>
        <dbReference type="EMBL" id="CDP20771.1"/>
    </source>
</evidence>
<keyword evidence="10" id="KW-1185">Reference proteome</keyword>
<evidence type="ECO:0000256" key="2">
    <source>
        <dbReference type="ARBA" id="ARBA00022614"/>
    </source>
</evidence>
<dbReference type="AlphaFoldDB" id="A0A068VJ95"/>
<proteinExistence type="inferred from homology"/>
<evidence type="ECO:0000256" key="3">
    <source>
        <dbReference type="ARBA" id="ARBA00022737"/>
    </source>
</evidence>
<dbReference type="Gene3D" id="3.80.10.10">
    <property type="entry name" value="Ribonuclease Inhibitor"/>
    <property type="match status" value="2"/>
</dbReference>
<dbReference type="FunFam" id="1.10.10.10:FF:000322">
    <property type="entry name" value="Probable disease resistance protein At1g63360"/>
    <property type="match status" value="1"/>
</dbReference>
<comment type="similarity">
    <text evidence="1">Belongs to the disease resistance NB-LRR family.</text>
</comment>
<keyword evidence="2" id="KW-0433">Leucine-rich repeat</keyword>
<reference evidence="10" key="1">
    <citation type="journal article" date="2014" name="Science">
        <title>The coffee genome provides insight into the convergent evolution of caffeine biosynthesis.</title>
        <authorList>
            <person name="Denoeud F."/>
            <person name="Carretero-Paulet L."/>
            <person name="Dereeper A."/>
            <person name="Droc G."/>
            <person name="Guyot R."/>
            <person name="Pietrella M."/>
            <person name="Zheng C."/>
            <person name="Alberti A."/>
            <person name="Anthony F."/>
            <person name="Aprea G."/>
            <person name="Aury J.M."/>
            <person name="Bento P."/>
            <person name="Bernard M."/>
            <person name="Bocs S."/>
            <person name="Campa C."/>
            <person name="Cenci A."/>
            <person name="Combes M.C."/>
            <person name="Crouzillat D."/>
            <person name="Da Silva C."/>
            <person name="Daddiego L."/>
            <person name="De Bellis F."/>
            <person name="Dussert S."/>
            <person name="Garsmeur O."/>
            <person name="Gayraud T."/>
            <person name="Guignon V."/>
            <person name="Jahn K."/>
            <person name="Jamilloux V."/>
            <person name="Joet T."/>
            <person name="Labadie K."/>
            <person name="Lan T."/>
            <person name="Leclercq J."/>
            <person name="Lepelley M."/>
            <person name="Leroy T."/>
            <person name="Li L.T."/>
            <person name="Librado P."/>
            <person name="Lopez L."/>
            <person name="Munoz A."/>
            <person name="Noel B."/>
            <person name="Pallavicini A."/>
            <person name="Perrotta G."/>
            <person name="Poncet V."/>
            <person name="Pot D."/>
            <person name="Priyono X."/>
            <person name="Rigoreau M."/>
            <person name="Rouard M."/>
            <person name="Rozas J."/>
            <person name="Tranchant-Dubreuil C."/>
            <person name="VanBuren R."/>
            <person name="Zhang Q."/>
            <person name="Andrade A.C."/>
            <person name="Argout X."/>
            <person name="Bertrand B."/>
            <person name="de Kochko A."/>
            <person name="Graziosi G."/>
            <person name="Henry R.J."/>
            <person name="Jayarama X."/>
            <person name="Ming R."/>
            <person name="Nagai C."/>
            <person name="Rounsley S."/>
            <person name="Sankoff D."/>
            <person name="Giuliano G."/>
            <person name="Albert V.A."/>
            <person name="Wincker P."/>
            <person name="Lashermes P."/>
        </authorList>
    </citation>
    <scope>NUCLEOTIDE SEQUENCE [LARGE SCALE GENOMIC DNA]</scope>
    <source>
        <strain evidence="10">cv. DH200-94</strain>
    </source>
</reference>
<dbReference type="InterPro" id="IPR032675">
    <property type="entry name" value="LRR_dom_sf"/>
</dbReference>
<dbReference type="InterPro" id="IPR027417">
    <property type="entry name" value="P-loop_NTPase"/>
</dbReference>